<organism evidence="1 2">
    <name type="scientific">Actinomadura rubteroloni</name>
    <dbReference type="NCBI Taxonomy" id="1926885"/>
    <lineage>
        <taxon>Bacteria</taxon>
        <taxon>Bacillati</taxon>
        <taxon>Actinomycetota</taxon>
        <taxon>Actinomycetes</taxon>
        <taxon>Streptosporangiales</taxon>
        <taxon>Thermomonosporaceae</taxon>
        <taxon>Actinomadura</taxon>
    </lineage>
</organism>
<accession>A0A2P4UHF6</accession>
<dbReference type="Proteomes" id="UP000242367">
    <property type="component" value="Unassembled WGS sequence"/>
</dbReference>
<dbReference type="RefSeq" id="WP_103563605.1">
    <property type="nucleotide sequence ID" value="NZ_MTBP01000002.1"/>
</dbReference>
<comment type="caution">
    <text evidence="1">The sequence shown here is derived from an EMBL/GenBank/DDBJ whole genome shotgun (WGS) entry which is preliminary data.</text>
</comment>
<protein>
    <submittedName>
        <fullName evidence="1">Uncharacterized protein</fullName>
    </submittedName>
</protein>
<evidence type="ECO:0000313" key="2">
    <source>
        <dbReference type="Proteomes" id="UP000242367"/>
    </source>
</evidence>
<dbReference type="AlphaFoldDB" id="A0A2P4UHF6"/>
<gene>
    <name evidence="1" type="ORF">BTM25_31080</name>
</gene>
<keyword evidence="2" id="KW-1185">Reference proteome</keyword>
<reference evidence="1 2" key="1">
    <citation type="journal article" date="2017" name="Chemistry">
        <title>Isolation, Biosynthesis and Chemical Modifications of Rubterolones A-F: Rare Tropolone Alkaloids from Actinomadura sp. 5-2.</title>
        <authorList>
            <person name="Guo H."/>
            <person name="Benndorf R."/>
            <person name="Leichnitz D."/>
            <person name="Klassen J.L."/>
            <person name="Vollmers J."/>
            <person name="Gorls H."/>
            <person name="Steinacker M."/>
            <person name="Weigel C."/>
            <person name="Dahse H.M."/>
            <person name="Kaster A.K."/>
            <person name="de Beer Z.W."/>
            <person name="Poulsen M."/>
            <person name="Beemelmanns C."/>
        </authorList>
    </citation>
    <scope>NUCLEOTIDE SEQUENCE [LARGE SCALE GENOMIC DNA]</scope>
    <source>
        <strain evidence="1 2">5-2</strain>
    </source>
</reference>
<sequence>MHATSEHDLSHDLSQALRHGPFNAALHAAIQARGLSLEAVRRRLAAEGVAISLSTLSYWQRGRTRPERSDSLRAVRGLETILDLPRHSLVTLLRPVPERSTGVWRSLEELCPEPVVRDLLDEIGDRGDRGVTGLSLHDQYTLGRDRQLAENRTRVVFQAQQRGVDRWVAVYHHPHGAVPSSRWARGCRFGRVRVDETSGLIAAELLFDRALRRGETYLLEYGFGFEETGPPITEEGRGFHTPQHEYLIEVRFHPAMLPARCYRSWRPDGQSDLRDDAELRLSSYRSVHFIEFGMPAGYHGIRWEWD</sequence>
<proteinExistence type="predicted"/>
<dbReference type="EMBL" id="MTBP01000002">
    <property type="protein sequence ID" value="POM24479.1"/>
    <property type="molecule type" value="Genomic_DNA"/>
</dbReference>
<evidence type="ECO:0000313" key="1">
    <source>
        <dbReference type="EMBL" id="POM24479.1"/>
    </source>
</evidence>
<name>A0A2P4UHF6_9ACTN</name>